<dbReference type="GO" id="GO:0004476">
    <property type="term" value="F:mannose-6-phosphate isomerase activity"/>
    <property type="evidence" value="ECO:0007669"/>
    <property type="project" value="InterPro"/>
</dbReference>
<dbReference type="PANTHER" id="PTHR10937">
    <property type="entry name" value="GLUCOSAMINE--FRUCTOSE-6-PHOSPHATE AMINOTRANSFERASE, ISOMERIZING"/>
    <property type="match status" value="1"/>
</dbReference>
<evidence type="ECO:0000313" key="8">
    <source>
        <dbReference type="Proteomes" id="UP000315589"/>
    </source>
</evidence>
<dbReference type="Proteomes" id="UP000315589">
    <property type="component" value="Unassembled WGS sequence"/>
</dbReference>
<comment type="catalytic activity">
    <reaction evidence="1">
        <text>D-fructose 6-phosphate + L-glutamine = D-glucosamine 6-phosphate + L-glutamate</text>
        <dbReference type="Rhea" id="RHEA:13237"/>
        <dbReference type="ChEBI" id="CHEBI:29985"/>
        <dbReference type="ChEBI" id="CHEBI:58359"/>
        <dbReference type="ChEBI" id="CHEBI:58725"/>
        <dbReference type="ChEBI" id="CHEBI:61527"/>
        <dbReference type="EC" id="2.6.1.16"/>
    </reaction>
</comment>
<comment type="caution">
    <text evidence="7">The sequence shown here is derived from an EMBL/GenBank/DDBJ whole genome shotgun (WGS) entry which is preliminary data.</text>
</comment>
<evidence type="ECO:0000259" key="6">
    <source>
        <dbReference type="PROSITE" id="PS51464"/>
    </source>
</evidence>
<dbReference type="PROSITE" id="PS51464">
    <property type="entry name" value="SIS"/>
    <property type="match status" value="1"/>
</dbReference>
<dbReference type="EMBL" id="VMGI01000026">
    <property type="protein sequence ID" value="TSC93450.1"/>
    <property type="molecule type" value="Genomic_DNA"/>
</dbReference>
<feature type="domain" description="SIS" evidence="6">
    <location>
        <begin position="40"/>
        <end position="170"/>
    </location>
</feature>
<dbReference type="CDD" id="cd05637">
    <property type="entry name" value="SIS_PGI_PMI_2"/>
    <property type="match status" value="1"/>
</dbReference>
<dbReference type="Pfam" id="PF10432">
    <property type="entry name" value="bact-PGI_C"/>
    <property type="match status" value="1"/>
</dbReference>
<name>A0A554LKQ4_9BACT</name>
<sequence>MKQIDISHYQSIDKSNMLQSILDWPDIIAAVWADMKHFVLPSNYSRIDNVLILGMGTNRAIAQCLKSAAFEHSNIPVEIVSDYIAPKYITNTTLVIALSYSGNTEEIVASFLSAAKNNGKIIAISSEGELSSICRKYHAPYYTINYGAESRAAMGYGFIAILSIMAKLGLVEINDKSMQNLVKMLKNLIKKINPSNPRHLNYALQIAEKIYDKIPYLIGSPILEGVISRAKQQFNENAKTISFCDLIPESLHNSIKMFRFPAKLEERFFVLFLVSFKDHSRNQQRFNIYQQLLDKNNISHETISVGASSDITTEILCLIVLFDFISYYLAILNNTDPSENEINKFISEKLLIKK</sequence>
<dbReference type="GO" id="GO:0006002">
    <property type="term" value="P:fructose 6-phosphate metabolic process"/>
    <property type="evidence" value="ECO:0007669"/>
    <property type="project" value="TreeGrafter"/>
</dbReference>
<dbReference type="Pfam" id="PF01380">
    <property type="entry name" value="SIS"/>
    <property type="match status" value="1"/>
</dbReference>
<dbReference type="AlphaFoldDB" id="A0A554LKQ4"/>
<dbReference type="InterPro" id="IPR001347">
    <property type="entry name" value="SIS_dom"/>
</dbReference>
<dbReference type="GO" id="GO:0097367">
    <property type="term" value="F:carbohydrate derivative binding"/>
    <property type="evidence" value="ECO:0007669"/>
    <property type="project" value="InterPro"/>
</dbReference>
<evidence type="ECO:0000256" key="5">
    <source>
        <dbReference type="ARBA" id="ARBA00023235"/>
    </source>
</evidence>
<gene>
    <name evidence="7" type="ORF">CEN91_234</name>
</gene>
<dbReference type="GO" id="GO:0004347">
    <property type="term" value="F:glucose-6-phosphate isomerase activity"/>
    <property type="evidence" value="ECO:0007669"/>
    <property type="project" value="InterPro"/>
</dbReference>
<dbReference type="GO" id="GO:0005975">
    <property type="term" value="P:carbohydrate metabolic process"/>
    <property type="evidence" value="ECO:0007669"/>
    <property type="project" value="InterPro"/>
</dbReference>
<dbReference type="SUPFAM" id="SSF53697">
    <property type="entry name" value="SIS domain"/>
    <property type="match status" value="1"/>
</dbReference>
<dbReference type="InterPro" id="IPR019490">
    <property type="entry name" value="Glu6P/Mann6P_isomerase_C"/>
</dbReference>
<keyword evidence="5 7" id="KW-0413">Isomerase</keyword>
<evidence type="ECO:0000256" key="4">
    <source>
        <dbReference type="ARBA" id="ARBA00016090"/>
    </source>
</evidence>
<evidence type="ECO:0000313" key="7">
    <source>
        <dbReference type="EMBL" id="TSC93450.1"/>
    </source>
</evidence>
<evidence type="ECO:0000256" key="1">
    <source>
        <dbReference type="ARBA" id="ARBA00001031"/>
    </source>
</evidence>
<reference evidence="7 8" key="1">
    <citation type="submission" date="2017-07" db="EMBL/GenBank/DDBJ databases">
        <title>Mechanisms for carbon and nitrogen cycling indicate functional differentiation within the Candidate Phyla Radiation.</title>
        <authorList>
            <person name="Danczak R.E."/>
            <person name="Johnston M.D."/>
            <person name="Kenah C."/>
            <person name="Slattery M."/>
            <person name="Wrighton K.C."/>
            <person name="Wilkins M.J."/>
        </authorList>
    </citation>
    <scope>NUCLEOTIDE SEQUENCE [LARGE SCALE GENOMIC DNA]</scope>
    <source>
        <strain evidence="7">Licking1014_85</strain>
    </source>
</reference>
<comment type="similarity">
    <text evidence="2">Belongs to the PGI/PMI family.</text>
</comment>
<dbReference type="PANTHER" id="PTHR10937:SF0">
    <property type="entry name" value="GLUTAMINE--FRUCTOSE-6-PHOSPHATE TRANSAMINASE (ISOMERIZING)"/>
    <property type="match status" value="1"/>
</dbReference>
<dbReference type="EC" id="2.6.1.16" evidence="3"/>
<evidence type="ECO:0000256" key="2">
    <source>
        <dbReference type="ARBA" id="ARBA00010523"/>
    </source>
</evidence>
<accession>A0A554LKQ4</accession>
<protein>
    <recommendedName>
        <fullName evidence="4">Glutamine--fructose-6-phosphate aminotransferase [isomerizing]</fullName>
        <ecNumber evidence="3">2.6.1.16</ecNumber>
    </recommendedName>
</protein>
<evidence type="ECO:0000256" key="3">
    <source>
        <dbReference type="ARBA" id="ARBA00012916"/>
    </source>
</evidence>
<dbReference type="Gene3D" id="3.40.50.10490">
    <property type="entry name" value="Glucose-6-phosphate isomerase like protein, domain 1"/>
    <property type="match status" value="2"/>
</dbReference>
<organism evidence="7 8">
    <name type="scientific">Candidatus Berkelbacteria bacterium Licking1014_85</name>
    <dbReference type="NCBI Taxonomy" id="2017148"/>
    <lineage>
        <taxon>Bacteria</taxon>
        <taxon>Candidatus Berkelbacteria</taxon>
    </lineage>
</organism>
<proteinExistence type="inferred from homology"/>
<dbReference type="InterPro" id="IPR046348">
    <property type="entry name" value="SIS_dom_sf"/>
</dbReference>
<dbReference type="GO" id="GO:0006487">
    <property type="term" value="P:protein N-linked glycosylation"/>
    <property type="evidence" value="ECO:0007669"/>
    <property type="project" value="TreeGrafter"/>
</dbReference>
<dbReference type="GO" id="GO:0004360">
    <property type="term" value="F:glutamine-fructose-6-phosphate transaminase (isomerizing) activity"/>
    <property type="evidence" value="ECO:0007669"/>
    <property type="project" value="UniProtKB-EC"/>
</dbReference>
<dbReference type="GO" id="GO:0006047">
    <property type="term" value="P:UDP-N-acetylglucosamine metabolic process"/>
    <property type="evidence" value="ECO:0007669"/>
    <property type="project" value="TreeGrafter"/>
</dbReference>